<dbReference type="InterPro" id="IPR042945">
    <property type="entry name" value="LBH_dom_prot"/>
</dbReference>
<proteinExistence type="predicted"/>
<dbReference type="PANTHER" id="PTHR14987:SF3">
    <property type="entry name" value="LBH DOMAIN-CONTAINING PROTEIN 2"/>
    <property type="match status" value="1"/>
</dbReference>
<dbReference type="AlphaFoldDB" id="A0A3B4YYL2"/>
<dbReference type="Pfam" id="PF15317">
    <property type="entry name" value="Lbh"/>
    <property type="match status" value="1"/>
</dbReference>
<accession>A0A3B4YYL2</accession>
<evidence type="ECO:0000313" key="3">
    <source>
        <dbReference type="Proteomes" id="UP000261360"/>
    </source>
</evidence>
<protein>
    <recommendedName>
        <fullName evidence="1">LBH domain-containing protein</fullName>
    </recommendedName>
</protein>
<dbReference type="Ensembl" id="ENSSLDT00000034510.1">
    <property type="protein sequence ID" value="ENSSLDP00000033578.1"/>
    <property type="gene ID" value="ENSSLDG00000025684.1"/>
</dbReference>
<organism evidence="2 3">
    <name type="scientific">Seriola lalandi dorsalis</name>
    <dbReference type="NCBI Taxonomy" id="1841481"/>
    <lineage>
        <taxon>Eukaryota</taxon>
        <taxon>Metazoa</taxon>
        <taxon>Chordata</taxon>
        <taxon>Craniata</taxon>
        <taxon>Vertebrata</taxon>
        <taxon>Euteleostomi</taxon>
        <taxon>Actinopterygii</taxon>
        <taxon>Neopterygii</taxon>
        <taxon>Teleostei</taxon>
        <taxon>Neoteleostei</taxon>
        <taxon>Acanthomorphata</taxon>
        <taxon>Carangaria</taxon>
        <taxon>Carangiformes</taxon>
        <taxon>Carangidae</taxon>
        <taxon>Seriola</taxon>
    </lineage>
</organism>
<dbReference type="PANTHER" id="PTHR14987">
    <property type="entry name" value="PROTEIN LBH-RELATED"/>
    <property type="match status" value="1"/>
</dbReference>
<evidence type="ECO:0000313" key="2">
    <source>
        <dbReference type="Ensembl" id="ENSSLDP00000033578.1"/>
    </source>
</evidence>
<sequence length="104" mass="11092">MTEVNTCDSAVGRASGEDAVALQVTCPLTDLSSQCLPSIVVEPTDRGEVESGELRWPPDDVISTLAAPLPDQGRKKPEAKQIKVIDPLISCVRKQLDSDCVSLS</sequence>
<dbReference type="GeneTree" id="ENSGT00940000174804"/>
<reference evidence="2" key="1">
    <citation type="submission" date="2025-08" db="UniProtKB">
        <authorList>
            <consortium name="Ensembl"/>
        </authorList>
    </citation>
    <scope>IDENTIFICATION</scope>
</reference>
<evidence type="ECO:0000259" key="1">
    <source>
        <dbReference type="Pfam" id="PF15317"/>
    </source>
</evidence>
<dbReference type="Proteomes" id="UP000261360">
    <property type="component" value="Unplaced"/>
</dbReference>
<keyword evidence="3" id="KW-1185">Reference proteome</keyword>
<dbReference type="InterPro" id="IPR038990">
    <property type="entry name" value="LBH_dom"/>
</dbReference>
<reference evidence="2" key="2">
    <citation type="submission" date="2025-09" db="UniProtKB">
        <authorList>
            <consortium name="Ensembl"/>
        </authorList>
    </citation>
    <scope>IDENTIFICATION</scope>
</reference>
<feature type="domain" description="LBH" evidence="1">
    <location>
        <begin position="33"/>
        <end position="63"/>
    </location>
</feature>
<name>A0A3B4YYL2_SERLL</name>